<dbReference type="SUPFAM" id="SSF49879">
    <property type="entry name" value="SMAD/FHA domain"/>
    <property type="match status" value="1"/>
</dbReference>
<dbReference type="InterPro" id="IPR000253">
    <property type="entry name" value="FHA_dom"/>
</dbReference>
<evidence type="ECO:0000313" key="3">
    <source>
        <dbReference type="EMBL" id="MCD2493496.1"/>
    </source>
</evidence>
<feature type="domain" description="FHA" evidence="2">
    <location>
        <begin position="322"/>
        <end position="372"/>
    </location>
</feature>
<dbReference type="Pfam" id="PF19909">
    <property type="entry name" value="DUF6382"/>
    <property type="match status" value="1"/>
</dbReference>
<feature type="region of interest" description="Disordered" evidence="1">
    <location>
        <begin position="201"/>
        <end position="229"/>
    </location>
</feature>
<dbReference type="Gene3D" id="2.60.200.20">
    <property type="match status" value="1"/>
</dbReference>
<dbReference type="InterPro" id="IPR045962">
    <property type="entry name" value="DUF6382"/>
</dbReference>
<dbReference type="InterPro" id="IPR008984">
    <property type="entry name" value="SMAD_FHA_dom_sf"/>
</dbReference>
<dbReference type="CDD" id="cd00060">
    <property type="entry name" value="FHA"/>
    <property type="match status" value="1"/>
</dbReference>
<reference evidence="3 4" key="1">
    <citation type="submission" date="2021-11" db="EMBL/GenBank/DDBJ databases">
        <title>Lacrimispora sp. nov. NSJ-141 isolated from human feces.</title>
        <authorList>
            <person name="Abdugheni R."/>
        </authorList>
    </citation>
    <scope>NUCLEOTIDE SEQUENCE [LARGE SCALE GENOMIC DNA]</scope>
    <source>
        <strain evidence="3 4">NSJ-141</strain>
    </source>
</reference>
<dbReference type="AlphaFoldDB" id="A0AAP2W9N3"/>
<protein>
    <submittedName>
        <fullName evidence="3">FHA domain-containing protein</fullName>
    </submittedName>
</protein>
<dbReference type="SMART" id="SM00240">
    <property type="entry name" value="FHA"/>
    <property type="match status" value="1"/>
</dbReference>
<evidence type="ECO:0000313" key="4">
    <source>
        <dbReference type="Proteomes" id="UP001299265"/>
    </source>
</evidence>
<keyword evidence="4" id="KW-1185">Reference proteome</keyword>
<accession>A0AAP2W9N3</accession>
<comment type="caution">
    <text evidence="3">The sequence shown here is derived from an EMBL/GenBank/DDBJ whole genome shotgun (WGS) entry which is preliminary data.</text>
</comment>
<evidence type="ECO:0000259" key="2">
    <source>
        <dbReference type="PROSITE" id="PS50006"/>
    </source>
</evidence>
<organism evidence="3 4">
    <name type="scientific">Lientehia hominis</name>
    <dbReference type="NCBI Taxonomy" id="2897778"/>
    <lineage>
        <taxon>Bacteria</taxon>
        <taxon>Bacillati</taxon>
        <taxon>Bacillota</taxon>
        <taxon>Clostridia</taxon>
        <taxon>Lachnospirales</taxon>
        <taxon>Lachnospiraceae</taxon>
        <taxon>Lientehia</taxon>
    </lineage>
</organism>
<dbReference type="RefSeq" id="WP_231063348.1">
    <property type="nucleotide sequence ID" value="NZ_JAJNOR010000009.1"/>
</dbReference>
<dbReference type="PROSITE" id="PS50006">
    <property type="entry name" value="FHA_DOMAIN"/>
    <property type="match status" value="1"/>
</dbReference>
<gene>
    <name evidence="3" type="ORF">LQE92_12810</name>
</gene>
<dbReference type="Proteomes" id="UP001299265">
    <property type="component" value="Unassembled WGS sequence"/>
</dbReference>
<dbReference type="EMBL" id="JAJNOR010000009">
    <property type="protein sequence ID" value="MCD2493496.1"/>
    <property type="molecule type" value="Genomic_DNA"/>
</dbReference>
<sequence length="405" mass="47247">MEAFYKREQGHNYIMFQVKPKQAGAASVSCGGGKREYWDSQIEMVRRNRISGLAQLSIQWEDNKMYYGYDITGMQPVSRMMEIRYMTGDEIKEFLQQLTDVILRLEQFLLDRDDLVLEPEYIYVRLEGPLYFFFICPGQEGGYREHMKRLSQYLLEKADEEDAESAGLVFRLYRLCASGEAEPETLSACLNENKIRHQVEKTAGREGNGWREDTKRGGEAEGEEQIDDMLSGEKKDKIRYHTGIRSILQKIFRRPPDGLETMWDEQEPDNGRLLIRNGGEQIQSFTEERPTEVLYVEEDTMLSPTLFCQESQEAVPLTHFPFLIGTQENWVHYNPGFHGVSRLHLRLEKKDGMYWIMDLNSTNGTKLNGSPLLPNEEKRIRHGDHIWIAGLTYEFMEFDRKEKSC</sequence>
<feature type="compositionally biased region" description="Basic and acidic residues" evidence="1">
    <location>
        <begin position="201"/>
        <end position="219"/>
    </location>
</feature>
<evidence type="ECO:0000256" key="1">
    <source>
        <dbReference type="SAM" id="MobiDB-lite"/>
    </source>
</evidence>
<name>A0AAP2W9N3_9FIRM</name>
<dbReference type="Pfam" id="PF00498">
    <property type="entry name" value="FHA"/>
    <property type="match status" value="1"/>
</dbReference>
<proteinExistence type="predicted"/>